<gene>
    <name evidence="2" type="ORF">PTE30175_04919</name>
</gene>
<protein>
    <recommendedName>
        <fullName evidence="4">DUF1302 domain-containing protein</fullName>
    </recommendedName>
</protein>
<proteinExistence type="predicted"/>
<reference evidence="2 3" key="1">
    <citation type="submission" date="2019-08" db="EMBL/GenBank/DDBJ databases">
        <authorList>
            <person name="Peeters C."/>
        </authorList>
    </citation>
    <scope>NUCLEOTIDE SEQUENCE [LARGE SCALE GENOMIC DNA]</scope>
    <source>
        <strain evidence="2 3">LMG 30175</strain>
    </source>
</reference>
<evidence type="ECO:0000256" key="1">
    <source>
        <dbReference type="SAM" id="SignalP"/>
    </source>
</evidence>
<evidence type="ECO:0000313" key="2">
    <source>
        <dbReference type="EMBL" id="VVE55590.1"/>
    </source>
</evidence>
<keyword evidence="1" id="KW-0732">Signal</keyword>
<organism evidence="2 3">
    <name type="scientific">Pandoraea terrae</name>
    <dbReference type="NCBI Taxonomy" id="1537710"/>
    <lineage>
        <taxon>Bacteria</taxon>
        <taxon>Pseudomonadati</taxon>
        <taxon>Pseudomonadota</taxon>
        <taxon>Betaproteobacteria</taxon>
        <taxon>Burkholderiales</taxon>
        <taxon>Burkholderiaceae</taxon>
        <taxon>Pandoraea</taxon>
    </lineage>
</organism>
<dbReference type="InterPro" id="IPR010727">
    <property type="entry name" value="DUF1302"/>
</dbReference>
<feature type="signal peptide" evidence="1">
    <location>
        <begin position="1"/>
        <end position="32"/>
    </location>
</feature>
<dbReference type="RefSeq" id="WP_150699668.1">
    <property type="nucleotide sequence ID" value="NZ_CABPRZ010000030.1"/>
</dbReference>
<accession>A0A5E4Z5G4</accession>
<dbReference type="OrthoDB" id="8932625at2"/>
<evidence type="ECO:0008006" key="4">
    <source>
        <dbReference type="Google" id="ProtNLM"/>
    </source>
</evidence>
<evidence type="ECO:0000313" key="3">
    <source>
        <dbReference type="Proteomes" id="UP000414233"/>
    </source>
</evidence>
<dbReference type="AlphaFoldDB" id="A0A5E4Z5G4"/>
<keyword evidence="3" id="KW-1185">Reference proteome</keyword>
<dbReference type="Proteomes" id="UP000414233">
    <property type="component" value="Unassembled WGS sequence"/>
</dbReference>
<dbReference type="EMBL" id="CABPRZ010000030">
    <property type="protein sequence ID" value="VVE55590.1"/>
    <property type="molecule type" value="Genomic_DNA"/>
</dbReference>
<name>A0A5E4Z5G4_9BURK</name>
<sequence>MSNRHHRSCGIGTLKATALAAALLGMTGAAHAYKFETGGDWDVNLDTSVQYTGGWRAQKLNNYIGNHPFFAEGDYKFANQGDMVTNRAQALVELQGVYQGWTGFRLSGSAWKDFAYSDTVKTNPNPAFSTFLSYPSGQYTGATKKYHIQGGELLDAFVFANGKVGDTPVYGKFGRLTQFWGNAFFFGFSNIAYSQSPIDFIKGFSQPGSEVKELFLPRTQALVTAQLTPELSVTGQYFLEFEPNRYPEGGTYLGSFDILYRGPQSGGALAGAFGGPVTAGRDDQPKNLNNNFGVKVAWSPEWAKGDLGFYYRQFDEVHPWALADIGAAGGGAVHLSYAQKVKLLGMSYERTFGPISTGYEVSYRQNTALNSAFTNGIPGVPTTQGATGNLFNVVANALVQLGTTPLWDTGTLIAELSYTNLLKVTGHPELFNGVGHAACTTNNKWDGCATKQALALAVLFEPQWLQVFPGWDMSAPLSYTIGLKGNPAYAAGGFYAQGTNIYSAGVKFTYKSNTTITLAYNGYYWHHGPTTNVPGLGTSYAGFGGNGPVSLNDRGWVSLTLKSSF</sequence>
<dbReference type="Pfam" id="PF06980">
    <property type="entry name" value="DUF1302"/>
    <property type="match status" value="1"/>
</dbReference>
<feature type="chain" id="PRO_5022819231" description="DUF1302 domain-containing protein" evidence="1">
    <location>
        <begin position="33"/>
        <end position="565"/>
    </location>
</feature>